<organism evidence="14 15">
    <name type="scientific">Amylocarpus encephaloides</name>
    <dbReference type="NCBI Taxonomy" id="45428"/>
    <lineage>
        <taxon>Eukaryota</taxon>
        <taxon>Fungi</taxon>
        <taxon>Dikarya</taxon>
        <taxon>Ascomycota</taxon>
        <taxon>Pezizomycotina</taxon>
        <taxon>Leotiomycetes</taxon>
        <taxon>Helotiales</taxon>
        <taxon>Helotiales incertae sedis</taxon>
        <taxon>Amylocarpus</taxon>
    </lineage>
</organism>
<dbReference type="Gene3D" id="2.60.40.10">
    <property type="entry name" value="Immunoglobulins"/>
    <property type="match status" value="2"/>
</dbReference>
<evidence type="ECO:0000256" key="2">
    <source>
        <dbReference type="ARBA" id="ARBA00004740"/>
    </source>
</evidence>
<evidence type="ECO:0000256" key="3">
    <source>
        <dbReference type="ARBA" id="ARBA00012754"/>
    </source>
</evidence>
<sequence>MSKHTIIPVDQHWTFKQADKKDAKFLPVAQFPTNVHLDLIANSIIPDPFIGKNENDIQWIGEVPWVYKTTFPSPTLSTEQRRNVTVVLAFDGLDTFATVVLNGKPILKTDNMFIPERVDVTTHLKKDGDNELEITFESAYIKGCALLEKYPDHHWGCWNGDSSRLAVRKAQYHWGWDWGPTLMTCGPWRPINLEIFSSRISDLYFTSDVDKSLKVAKFVAKAEVEGDATEVQFDISLNGNSVASKTVKANKGFASHSFTLENPDLWYPIRYGGQPLYSMTATLIQDGSAISEKSKKFGLRRAELIQRPMKDQPGTTFFFQINNIPIFCGGSDWIPADNFIPRITKEKYYDWVKLVADGNQFMIRVWGGGVFEEQAFYDACDEIGILVWQDFMFGCGNYPAFPEYLKSVKIEAEENVKLLRHHPSIVIWAGNNEDYQYQESENLTYDLEDKNPDNWLKTNFPARYIYEKILADACKELIPDTYYHFGSPWGGKDTRDPTIGDIHQWNVWHGTQEKYQNFDKLVGRFVSEFGMEAFPNIKTIDSFLPLGKDDPDRFAQSSTVDFHNKADGHERRIALYLVENFRYAPDPFEQFIYCTQLMQAECLASAYRLWKRQWKGPGREYCGGALVWQINDCWPVTSWAIVDFYLRPKHAFYTVKREMAPISLGVTRTEHLVPKDKYTRAFVEKTTKIEIWGSNLTLREMTADLVVKAFDATTGEETYSKTVKSSFTLPENQSTEIADFVVPVREKDVDEEKKTVVAAYLFQEGKQIARYINWPEPLKYVHLQRPKRLHVELSHDGKVVEISAEYPVKGLALECDDDNISFDDNLVDIVPGEVVYVGVKGAKKSTKINTRYLGMV</sequence>
<dbReference type="InterPro" id="IPR017853">
    <property type="entry name" value="GH"/>
</dbReference>
<dbReference type="EMBL" id="MU251418">
    <property type="protein sequence ID" value="KAG9235975.1"/>
    <property type="molecule type" value="Genomic_DNA"/>
</dbReference>
<dbReference type="InterPro" id="IPR036156">
    <property type="entry name" value="Beta-gal/glucu_dom_sf"/>
</dbReference>
<dbReference type="GO" id="GO:0000272">
    <property type="term" value="P:polysaccharide catabolic process"/>
    <property type="evidence" value="ECO:0007669"/>
    <property type="project" value="UniProtKB-KW"/>
</dbReference>
<comment type="catalytic activity">
    <reaction evidence="1">
        <text>Hydrolysis of terminal, non-reducing beta-D-mannose residues in beta-D-mannosides.</text>
        <dbReference type="EC" id="3.2.1.25"/>
    </reaction>
</comment>
<feature type="domain" description="Mannosidase Ig/CBM-like" evidence="12">
    <location>
        <begin position="687"/>
        <end position="780"/>
    </location>
</feature>
<dbReference type="SUPFAM" id="SSF49303">
    <property type="entry name" value="beta-Galactosidase/glucuronidase domain"/>
    <property type="match status" value="2"/>
</dbReference>
<feature type="domain" description="Glycoside hydrolase family 2 immunoglobulin-like beta-sandwich" evidence="11">
    <location>
        <begin position="199"/>
        <end position="300"/>
    </location>
</feature>
<comment type="pathway">
    <text evidence="2">Glycan metabolism; N-glycan degradation.</text>
</comment>
<evidence type="ECO:0000259" key="11">
    <source>
        <dbReference type="Pfam" id="PF00703"/>
    </source>
</evidence>
<dbReference type="FunFam" id="3.20.20.80:FF:000050">
    <property type="entry name" value="Beta-mannosidase B"/>
    <property type="match status" value="1"/>
</dbReference>
<evidence type="ECO:0000256" key="4">
    <source>
        <dbReference type="ARBA" id="ARBA00022801"/>
    </source>
</evidence>
<dbReference type="InterPro" id="IPR041447">
    <property type="entry name" value="Mannosidase_ig"/>
</dbReference>
<dbReference type="Pfam" id="PF17786">
    <property type="entry name" value="Mannosidase_ig"/>
    <property type="match status" value="1"/>
</dbReference>
<dbReference type="Proteomes" id="UP000824998">
    <property type="component" value="Unassembled WGS sequence"/>
</dbReference>
<keyword evidence="7" id="KW-0624">Polysaccharide degradation</keyword>
<dbReference type="SUPFAM" id="SSF51445">
    <property type="entry name" value="(Trans)glycosidases"/>
    <property type="match status" value="1"/>
</dbReference>
<keyword evidence="6" id="KW-0326">Glycosidase</keyword>
<proteinExistence type="inferred from homology"/>
<dbReference type="PANTHER" id="PTHR43730">
    <property type="entry name" value="BETA-MANNOSIDASE"/>
    <property type="match status" value="1"/>
</dbReference>
<dbReference type="Gene3D" id="3.20.20.80">
    <property type="entry name" value="Glycosidases"/>
    <property type="match status" value="1"/>
</dbReference>
<name>A0A9P7YLW4_9HELO</name>
<dbReference type="AlphaFoldDB" id="A0A9P7YLW4"/>
<reference evidence="14" key="1">
    <citation type="journal article" date="2021" name="IMA Fungus">
        <title>Genomic characterization of three marine fungi, including Emericellopsis atlantica sp. nov. with signatures of a generalist lifestyle and marine biomass degradation.</title>
        <authorList>
            <person name="Hagestad O.C."/>
            <person name="Hou L."/>
            <person name="Andersen J.H."/>
            <person name="Hansen E.H."/>
            <person name="Altermark B."/>
            <person name="Li C."/>
            <person name="Kuhnert E."/>
            <person name="Cox R.J."/>
            <person name="Crous P.W."/>
            <person name="Spatafora J.W."/>
            <person name="Lail K."/>
            <person name="Amirebrahimi M."/>
            <person name="Lipzen A."/>
            <person name="Pangilinan J."/>
            <person name="Andreopoulos W."/>
            <person name="Hayes R.D."/>
            <person name="Ng V."/>
            <person name="Grigoriev I.V."/>
            <person name="Jackson S.A."/>
            <person name="Sutton T.D.S."/>
            <person name="Dobson A.D.W."/>
            <person name="Rama T."/>
        </authorList>
    </citation>
    <scope>NUCLEOTIDE SEQUENCE</scope>
    <source>
        <strain evidence="14">TRa018bII</strain>
    </source>
</reference>
<dbReference type="Pfam" id="PF00703">
    <property type="entry name" value="Glyco_hydro_2"/>
    <property type="match status" value="1"/>
</dbReference>
<dbReference type="InterPro" id="IPR008979">
    <property type="entry name" value="Galactose-bd-like_sf"/>
</dbReference>
<dbReference type="EC" id="3.2.1.25" evidence="3"/>
<keyword evidence="4" id="KW-0378">Hydrolase</keyword>
<evidence type="ECO:0000313" key="14">
    <source>
        <dbReference type="EMBL" id="KAG9235975.1"/>
    </source>
</evidence>
<gene>
    <name evidence="14" type="ORF">BJ875DRAFT_251680</name>
</gene>
<evidence type="ECO:0000256" key="7">
    <source>
        <dbReference type="ARBA" id="ARBA00023326"/>
    </source>
</evidence>
<dbReference type="InterPro" id="IPR006102">
    <property type="entry name" value="Ig-like_GH2"/>
</dbReference>
<evidence type="ECO:0000256" key="5">
    <source>
        <dbReference type="ARBA" id="ARBA00023277"/>
    </source>
</evidence>
<evidence type="ECO:0000313" key="15">
    <source>
        <dbReference type="Proteomes" id="UP000824998"/>
    </source>
</evidence>
<evidence type="ECO:0000259" key="13">
    <source>
        <dbReference type="Pfam" id="PF22666"/>
    </source>
</evidence>
<keyword evidence="5" id="KW-0119">Carbohydrate metabolism</keyword>
<evidence type="ECO:0000256" key="6">
    <source>
        <dbReference type="ARBA" id="ARBA00023295"/>
    </source>
</evidence>
<accession>A0A9P7YLW4</accession>
<evidence type="ECO:0000256" key="1">
    <source>
        <dbReference type="ARBA" id="ARBA00000829"/>
    </source>
</evidence>
<evidence type="ECO:0000256" key="9">
    <source>
        <dbReference type="ARBA" id="ARBA00041069"/>
    </source>
</evidence>
<dbReference type="PANTHER" id="PTHR43730:SF1">
    <property type="entry name" value="BETA-MANNOSIDASE"/>
    <property type="match status" value="1"/>
</dbReference>
<feature type="domain" description="Beta-mannosidase-like galactose-binding" evidence="13">
    <location>
        <begin position="13"/>
        <end position="189"/>
    </location>
</feature>
<dbReference type="GO" id="GO:0006516">
    <property type="term" value="P:glycoprotein catabolic process"/>
    <property type="evidence" value="ECO:0007669"/>
    <property type="project" value="TreeGrafter"/>
</dbReference>
<evidence type="ECO:0000259" key="12">
    <source>
        <dbReference type="Pfam" id="PF17786"/>
    </source>
</evidence>
<comment type="caution">
    <text evidence="14">The sequence shown here is derived from an EMBL/GenBank/DDBJ whole genome shotgun (WGS) entry which is preliminary data.</text>
</comment>
<evidence type="ECO:0000256" key="8">
    <source>
        <dbReference type="ARBA" id="ARBA00038429"/>
    </source>
</evidence>
<dbReference type="Pfam" id="PF22666">
    <property type="entry name" value="Glyco_hydro_2_N2"/>
    <property type="match status" value="1"/>
</dbReference>
<dbReference type="GO" id="GO:0004567">
    <property type="term" value="F:beta-mannosidase activity"/>
    <property type="evidence" value="ECO:0007669"/>
    <property type="project" value="UniProtKB-EC"/>
</dbReference>
<evidence type="ECO:0000256" key="10">
    <source>
        <dbReference type="ARBA" id="ARBA00041614"/>
    </source>
</evidence>
<comment type="similarity">
    <text evidence="8">Belongs to the glycosyl hydrolase 2 family. Beta-mannosidase B subfamily.</text>
</comment>
<dbReference type="InterPro" id="IPR013783">
    <property type="entry name" value="Ig-like_fold"/>
</dbReference>
<keyword evidence="15" id="KW-1185">Reference proteome</keyword>
<dbReference type="InterPro" id="IPR054593">
    <property type="entry name" value="Beta-mannosidase-like_N2"/>
</dbReference>
<dbReference type="Gene3D" id="2.60.120.260">
    <property type="entry name" value="Galactose-binding domain-like"/>
    <property type="match status" value="1"/>
</dbReference>
<dbReference type="FunFam" id="2.60.120.260:FF:000118">
    <property type="entry name" value="Beta-mannosidase B"/>
    <property type="match status" value="1"/>
</dbReference>
<protein>
    <recommendedName>
        <fullName evidence="9">Beta-mannosidase B</fullName>
        <ecNumber evidence="3">3.2.1.25</ecNumber>
    </recommendedName>
    <alternativeName>
        <fullName evidence="10">Mannanase B</fullName>
    </alternativeName>
</protein>
<dbReference type="SUPFAM" id="SSF49785">
    <property type="entry name" value="Galactose-binding domain-like"/>
    <property type="match status" value="1"/>
</dbReference>
<dbReference type="InterPro" id="IPR050887">
    <property type="entry name" value="Beta-mannosidase_GH2"/>
</dbReference>
<dbReference type="OrthoDB" id="2866996at2759"/>